<organism evidence="1 2">
    <name type="scientific">Tegillarca granosa</name>
    <name type="common">Malaysian cockle</name>
    <name type="synonym">Anadara granosa</name>
    <dbReference type="NCBI Taxonomy" id="220873"/>
    <lineage>
        <taxon>Eukaryota</taxon>
        <taxon>Metazoa</taxon>
        <taxon>Spiralia</taxon>
        <taxon>Lophotrochozoa</taxon>
        <taxon>Mollusca</taxon>
        <taxon>Bivalvia</taxon>
        <taxon>Autobranchia</taxon>
        <taxon>Pteriomorphia</taxon>
        <taxon>Arcoida</taxon>
        <taxon>Arcoidea</taxon>
        <taxon>Arcidae</taxon>
        <taxon>Tegillarca</taxon>
    </lineage>
</organism>
<dbReference type="Proteomes" id="UP001217089">
    <property type="component" value="Unassembled WGS sequence"/>
</dbReference>
<evidence type="ECO:0000313" key="2">
    <source>
        <dbReference type="Proteomes" id="UP001217089"/>
    </source>
</evidence>
<sequence length="157" mass="17833">MVASDERTKDGFVRVIVGTKGLKTSRKLKGMKLVKVADNANIDLQFPSERYVKIYPNRDKPLSPLVSMAGIDGSFCLTVEGGQKTSLKGKCFQLKINRLPHEINTNKSYFELKNSEVLVSFLLAQPDEDRVLLFLNKKQDKSWYPEMESGLEMEEED</sequence>
<keyword evidence="2" id="KW-1185">Reference proteome</keyword>
<comment type="caution">
    <text evidence="1">The sequence shown here is derived from an EMBL/GenBank/DDBJ whole genome shotgun (WGS) entry which is preliminary data.</text>
</comment>
<reference evidence="1 2" key="1">
    <citation type="submission" date="2022-12" db="EMBL/GenBank/DDBJ databases">
        <title>Chromosome-level genome of Tegillarca granosa.</title>
        <authorList>
            <person name="Kim J."/>
        </authorList>
    </citation>
    <scope>NUCLEOTIDE SEQUENCE [LARGE SCALE GENOMIC DNA]</scope>
    <source>
        <strain evidence="1">Teg-2019</strain>
        <tissue evidence="1">Adductor muscle</tissue>
    </source>
</reference>
<proteinExistence type="predicted"/>
<name>A0ABQ9EN31_TEGGR</name>
<accession>A0ABQ9EN31</accession>
<dbReference type="InterPro" id="IPR008978">
    <property type="entry name" value="HSP20-like_chaperone"/>
</dbReference>
<dbReference type="EMBL" id="JARBDR010000813">
    <property type="protein sequence ID" value="KAJ8306609.1"/>
    <property type="molecule type" value="Genomic_DNA"/>
</dbReference>
<protein>
    <submittedName>
        <fullName evidence="1">Uncharacterized protein</fullName>
    </submittedName>
</protein>
<evidence type="ECO:0000313" key="1">
    <source>
        <dbReference type="EMBL" id="KAJ8306609.1"/>
    </source>
</evidence>
<gene>
    <name evidence="1" type="ORF">KUTeg_017154</name>
</gene>
<dbReference type="Gene3D" id="2.60.40.790">
    <property type="match status" value="1"/>
</dbReference>